<dbReference type="Proteomes" id="UP001148838">
    <property type="component" value="Unassembled WGS sequence"/>
</dbReference>
<organism evidence="1 2">
    <name type="scientific">Periplaneta americana</name>
    <name type="common">American cockroach</name>
    <name type="synonym">Blatta americana</name>
    <dbReference type="NCBI Taxonomy" id="6978"/>
    <lineage>
        <taxon>Eukaryota</taxon>
        <taxon>Metazoa</taxon>
        <taxon>Ecdysozoa</taxon>
        <taxon>Arthropoda</taxon>
        <taxon>Hexapoda</taxon>
        <taxon>Insecta</taxon>
        <taxon>Pterygota</taxon>
        <taxon>Neoptera</taxon>
        <taxon>Polyneoptera</taxon>
        <taxon>Dictyoptera</taxon>
        <taxon>Blattodea</taxon>
        <taxon>Blattoidea</taxon>
        <taxon>Blattidae</taxon>
        <taxon>Blattinae</taxon>
        <taxon>Periplaneta</taxon>
    </lineage>
</organism>
<evidence type="ECO:0000313" key="1">
    <source>
        <dbReference type="EMBL" id="KAJ4433130.1"/>
    </source>
</evidence>
<reference evidence="1 2" key="1">
    <citation type="journal article" date="2022" name="Allergy">
        <title>Genome assembly and annotation of Periplaneta americana reveal a comprehensive cockroach allergen profile.</title>
        <authorList>
            <person name="Wang L."/>
            <person name="Xiong Q."/>
            <person name="Saelim N."/>
            <person name="Wang L."/>
            <person name="Nong W."/>
            <person name="Wan A.T."/>
            <person name="Shi M."/>
            <person name="Liu X."/>
            <person name="Cao Q."/>
            <person name="Hui J.H.L."/>
            <person name="Sookrung N."/>
            <person name="Leung T.F."/>
            <person name="Tungtrongchitr A."/>
            <person name="Tsui S.K.W."/>
        </authorList>
    </citation>
    <scope>NUCLEOTIDE SEQUENCE [LARGE SCALE GENOMIC DNA]</scope>
    <source>
        <strain evidence="1">PWHHKU_190912</strain>
    </source>
</reference>
<dbReference type="EMBL" id="JAJSOF020000027">
    <property type="protein sequence ID" value="KAJ4433130.1"/>
    <property type="molecule type" value="Genomic_DNA"/>
</dbReference>
<evidence type="ECO:0000313" key="2">
    <source>
        <dbReference type="Proteomes" id="UP001148838"/>
    </source>
</evidence>
<name>A0ABQ8SH75_PERAM</name>
<gene>
    <name evidence="1" type="ORF">ANN_15387</name>
</gene>
<accession>A0ABQ8SH75</accession>
<protein>
    <submittedName>
        <fullName evidence="1">Uncharacterized protein</fullName>
    </submittedName>
</protein>
<comment type="caution">
    <text evidence="1">The sequence shown here is derived from an EMBL/GenBank/DDBJ whole genome shotgun (WGS) entry which is preliminary data.</text>
</comment>
<keyword evidence="2" id="KW-1185">Reference proteome</keyword>
<proteinExistence type="predicted"/>
<sequence length="147" mass="17145">METLRDVGYRQKSCTLNGLRDSFTTNCTVSMTASILPAVLFLISLQRDVIDATGPVRFGIRWIKRLKKSVALELKNSIRQDKFIKNFRYQSSSLYDYWIENRKEYVDIVYVYGLCDGSSLLAVAEHERRFPNRRVPYRRLFTVYGVG</sequence>